<organism evidence="1 2">
    <name type="scientific">Mucilaginibacter mali</name>
    <dbReference type="NCBI Taxonomy" id="2740462"/>
    <lineage>
        <taxon>Bacteria</taxon>
        <taxon>Pseudomonadati</taxon>
        <taxon>Bacteroidota</taxon>
        <taxon>Sphingobacteriia</taxon>
        <taxon>Sphingobacteriales</taxon>
        <taxon>Sphingobacteriaceae</taxon>
        <taxon>Mucilaginibacter</taxon>
    </lineage>
</organism>
<dbReference type="AlphaFoldDB" id="A0A7D4TWN9"/>
<dbReference type="EMBL" id="CP054139">
    <property type="protein sequence ID" value="QKJ29677.1"/>
    <property type="molecule type" value="Genomic_DNA"/>
</dbReference>
<protein>
    <submittedName>
        <fullName evidence="1">Uncharacterized protein</fullName>
    </submittedName>
</protein>
<dbReference type="Proteomes" id="UP000505355">
    <property type="component" value="Chromosome"/>
</dbReference>
<evidence type="ECO:0000313" key="2">
    <source>
        <dbReference type="Proteomes" id="UP000505355"/>
    </source>
</evidence>
<gene>
    <name evidence="1" type="ORF">HQ865_07885</name>
</gene>
<dbReference type="KEGG" id="mmab:HQ865_07885"/>
<reference evidence="1 2" key="1">
    <citation type="submission" date="2020-05" db="EMBL/GenBank/DDBJ databases">
        <title>Mucilaginibacter mali sp. nov.</title>
        <authorList>
            <person name="Kim H.S."/>
            <person name="Lee K.C."/>
            <person name="Suh M.K."/>
            <person name="Kim J.-S."/>
            <person name="Han K.-I."/>
            <person name="Eom M.K."/>
            <person name="Shin Y.K."/>
            <person name="Lee J.-S."/>
        </authorList>
    </citation>
    <scope>NUCLEOTIDE SEQUENCE [LARGE SCALE GENOMIC DNA]</scope>
    <source>
        <strain evidence="1 2">G2-14</strain>
    </source>
</reference>
<accession>A0A7D4TWN9</accession>
<name>A0A7D4TWN9_9SPHI</name>
<sequence length="578" mass="63758">MKKPFSLSSLFSIQICFSLVLFLICINSCKKDLKPTAEITYSKVTGVDKLADADKVSSADITTWITNVPGGLPYKIDWSTAKQSVINKKHVIKVPLKDNAALFFTREEGKLLVFAYKWLDAKPGAKRFTGKIASFSFQDYTIRTMFYENGSVTNAYQQSVSTSSTKSALSTQSEKLKNNNILADIGEAISKAWCFITGGSWGYTDSGYGYVGGCVYDDYEGLDEVSNGAWTDYWTFSGSGIPGVVIGGITGGGGGGAPWVSVYVPDAQDPDCPPDLNPASNHLVINHVPPPDGCPTPSGHWEPVQVVLPEEAVASIITRDTSITNIPRLDSIFKKLINNNQVFDSLSRAYKNSLNYNLRYKVSDTLATNELGHTRFDGGSTSTNAPLNGTATVSLNRNFIRTDINTAYINIVRTILHETWHAELDYLLKTIYNQQNITIIQQRYNITNIHDLTIHQLIDLLAVDQNNQVNLGGTLITANTNWSQLEQHNYMVKNIDVLAKGINLFLISTQSPLANNREFIYAEALSTLMAYSTYFQVSANQNSFLQYFPGYTQGGAITLTQYINSVYSNNIANLGPLR</sequence>
<evidence type="ECO:0000313" key="1">
    <source>
        <dbReference type="EMBL" id="QKJ29677.1"/>
    </source>
</evidence>
<proteinExistence type="predicted"/>
<keyword evidence="2" id="KW-1185">Reference proteome</keyword>
<dbReference type="RefSeq" id="WP_173414369.1">
    <property type="nucleotide sequence ID" value="NZ_CP054139.1"/>
</dbReference>